<evidence type="ECO:0000313" key="1">
    <source>
        <dbReference type="EMBL" id="CAG8620736.1"/>
    </source>
</evidence>
<proteinExistence type="predicted"/>
<reference evidence="1" key="1">
    <citation type="submission" date="2021-06" db="EMBL/GenBank/DDBJ databases">
        <authorList>
            <person name="Kallberg Y."/>
            <person name="Tangrot J."/>
            <person name="Rosling A."/>
        </authorList>
    </citation>
    <scope>NUCLEOTIDE SEQUENCE</scope>
    <source>
        <strain evidence="1">AU212A</strain>
    </source>
</reference>
<comment type="caution">
    <text evidence="1">The sequence shown here is derived from an EMBL/GenBank/DDBJ whole genome shotgun (WGS) entry which is preliminary data.</text>
</comment>
<dbReference type="EMBL" id="CAJVPM010017606">
    <property type="protein sequence ID" value="CAG8620736.1"/>
    <property type="molecule type" value="Genomic_DNA"/>
</dbReference>
<evidence type="ECO:0000313" key="2">
    <source>
        <dbReference type="Proteomes" id="UP000789860"/>
    </source>
</evidence>
<name>A0ACA9MYV7_9GLOM</name>
<sequence length="39" mass="4625">GTTYPQEFILDYNSFINLFLSHNTFIALKDDETWDDKVL</sequence>
<organism evidence="1 2">
    <name type="scientific">Scutellospora calospora</name>
    <dbReference type="NCBI Taxonomy" id="85575"/>
    <lineage>
        <taxon>Eukaryota</taxon>
        <taxon>Fungi</taxon>
        <taxon>Fungi incertae sedis</taxon>
        <taxon>Mucoromycota</taxon>
        <taxon>Glomeromycotina</taxon>
        <taxon>Glomeromycetes</taxon>
        <taxon>Diversisporales</taxon>
        <taxon>Gigasporaceae</taxon>
        <taxon>Scutellospora</taxon>
    </lineage>
</organism>
<keyword evidence="2" id="KW-1185">Reference proteome</keyword>
<feature type="non-terminal residue" evidence="1">
    <location>
        <position position="1"/>
    </location>
</feature>
<gene>
    <name evidence="1" type="ORF">SCALOS_LOCUS7639</name>
</gene>
<dbReference type="Proteomes" id="UP000789860">
    <property type="component" value="Unassembled WGS sequence"/>
</dbReference>
<protein>
    <submittedName>
        <fullName evidence="1">8507_t:CDS:1</fullName>
    </submittedName>
</protein>
<feature type="non-terminal residue" evidence="1">
    <location>
        <position position="39"/>
    </location>
</feature>
<accession>A0ACA9MYV7</accession>